<organism evidence="2 3">
    <name type="scientific">Arabidopsis thaliana</name>
    <name type="common">Mouse-ear cress</name>
    <dbReference type="NCBI Taxonomy" id="3702"/>
    <lineage>
        <taxon>Eukaryota</taxon>
        <taxon>Viridiplantae</taxon>
        <taxon>Streptophyta</taxon>
        <taxon>Embryophyta</taxon>
        <taxon>Tracheophyta</taxon>
        <taxon>Spermatophyta</taxon>
        <taxon>Magnoliopsida</taxon>
        <taxon>eudicotyledons</taxon>
        <taxon>Gunneridae</taxon>
        <taxon>Pentapetalae</taxon>
        <taxon>rosids</taxon>
        <taxon>malvids</taxon>
        <taxon>Brassicales</taxon>
        <taxon>Brassicaceae</taxon>
        <taxon>Camelineae</taxon>
        <taxon>Arabidopsis</taxon>
    </lineage>
</organism>
<dbReference type="Pfam" id="PF00646">
    <property type="entry name" value="F-box"/>
    <property type="match status" value="1"/>
</dbReference>
<reference evidence="2 3" key="1">
    <citation type="submission" date="2019-12" db="EMBL/GenBank/DDBJ databases">
        <authorList>
            <person name="Jiao W.-B."/>
            <person name="Schneeberger K."/>
        </authorList>
    </citation>
    <scope>NUCLEOTIDE SEQUENCE [LARGE SCALE GENOMIC DNA]</scope>
    <source>
        <strain evidence="3">cv. C24</strain>
    </source>
</reference>
<protein>
    <recommendedName>
        <fullName evidence="1">F-box domain-containing protein</fullName>
    </recommendedName>
</protein>
<dbReference type="SUPFAM" id="SSF81383">
    <property type="entry name" value="F-box domain"/>
    <property type="match status" value="1"/>
</dbReference>
<dbReference type="Proteomes" id="UP000434276">
    <property type="component" value="Unassembled WGS sequence"/>
</dbReference>
<accession>A0A5S9XI66</accession>
<evidence type="ECO:0000313" key="3">
    <source>
        <dbReference type="Proteomes" id="UP000434276"/>
    </source>
</evidence>
<sequence length="95" mass="11112">MQNNDTLLGRILLNIRTKDVVKTSLLSSRWRSLWRSVHKSDLDDNEFPYYNSFVNFVDRLVFSVESPIENIKLTSKREKSDPLPIKSWVDAAVTR</sequence>
<name>A0A5S9XI66_ARATH</name>
<dbReference type="PANTHER" id="PTHR31293:SF12">
    <property type="entry name" value="RNI-LIKE SUPERFAMILY PROTEIN"/>
    <property type="match status" value="1"/>
</dbReference>
<evidence type="ECO:0000259" key="1">
    <source>
        <dbReference type="Pfam" id="PF00646"/>
    </source>
</evidence>
<dbReference type="EMBL" id="CACSHJ010000089">
    <property type="protein sequence ID" value="CAA0384503.1"/>
    <property type="molecule type" value="Genomic_DNA"/>
</dbReference>
<dbReference type="InterPro" id="IPR055294">
    <property type="entry name" value="FBL60-like"/>
</dbReference>
<dbReference type="AlphaFoldDB" id="A0A5S9XI66"/>
<dbReference type="OrthoDB" id="1274461at2759"/>
<feature type="domain" description="F-box" evidence="1">
    <location>
        <begin position="7"/>
        <end position="38"/>
    </location>
</feature>
<dbReference type="InterPro" id="IPR036047">
    <property type="entry name" value="F-box-like_dom_sf"/>
</dbReference>
<gene>
    <name evidence="2" type="ORF">C24_LOCUS14687</name>
</gene>
<dbReference type="PANTHER" id="PTHR31293">
    <property type="entry name" value="RNI-LIKE SUPERFAMILY PROTEIN"/>
    <property type="match status" value="1"/>
</dbReference>
<proteinExistence type="predicted"/>
<evidence type="ECO:0000313" key="2">
    <source>
        <dbReference type="EMBL" id="CAA0384503.1"/>
    </source>
</evidence>
<dbReference type="InterPro" id="IPR001810">
    <property type="entry name" value="F-box_dom"/>
</dbReference>